<dbReference type="Pfam" id="PF04932">
    <property type="entry name" value="Wzy_C"/>
    <property type="match status" value="1"/>
</dbReference>
<feature type="transmembrane region" description="Helical" evidence="5">
    <location>
        <begin position="224"/>
        <end position="257"/>
    </location>
</feature>
<dbReference type="PANTHER" id="PTHR37422">
    <property type="entry name" value="TEICHURONIC ACID BIOSYNTHESIS PROTEIN TUAE"/>
    <property type="match status" value="1"/>
</dbReference>
<proteinExistence type="predicted"/>
<evidence type="ECO:0000256" key="3">
    <source>
        <dbReference type="ARBA" id="ARBA00022989"/>
    </source>
</evidence>
<feature type="transmembrane region" description="Helical" evidence="5">
    <location>
        <begin position="269"/>
        <end position="288"/>
    </location>
</feature>
<feature type="transmembrane region" description="Helical" evidence="5">
    <location>
        <begin position="127"/>
        <end position="145"/>
    </location>
</feature>
<feature type="domain" description="O-antigen ligase-related" evidence="6">
    <location>
        <begin position="225"/>
        <end position="373"/>
    </location>
</feature>
<keyword evidence="4 5" id="KW-0472">Membrane</keyword>
<evidence type="ECO:0000256" key="2">
    <source>
        <dbReference type="ARBA" id="ARBA00022692"/>
    </source>
</evidence>
<evidence type="ECO:0000259" key="6">
    <source>
        <dbReference type="Pfam" id="PF04932"/>
    </source>
</evidence>
<evidence type="ECO:0000256" key="5">
    <source>
        <dbReference type="SAM" id="Phobius"/>
    </source>
</evidence>
<reference evidence="7" key="2">
    <citation type="journal article" date="2022" name="Microbiol. Resour. Announc.">
        <title>Metagenome Sequencing to Explore Phylogenomics of Terrestrial Cyanobacteria.</title>
        <authorList>
            <person name="Ward R.D."/>
            <person name="Stajich J.E."/>
            <person name="Johansen J.R."/>
            <person name="Huntemann M."/>
            <person name="Clum A."/>
            <person name="Foster B."/>
            <person name="Foster B."/>
            <person name="Roux S."/>
            <person name="Palaniappan K."/>
            <person name="Varghese N."/>
            <person name="Mukherjee S."/>
            <person name="Reddy T.B.K."/>
            <person name="Daum C."/>
            <person name="Copeland A."/>
            <person name="Chen I.A."/>
            <person name="Ivanova N.N."/>
            <person name="Kyrpides N.C."/>
            <person name="Shapiro N."/>
            <person name="Eloe-Fadrosh E.A."/>
            <person name="Pietrasiak N."/>
        </authorList>
    </citation>
    <scope>NUCLEOTIDE SEQUENCE</scope>
    <source>
        <strain evidence="7">UHER 2000/2452</strain>
    </source>
</reference>
<feature type="transmembrane region" description="Helical" evidence="5">
    <location>
        <begin position="191"/>
        <end position="212"/>
    </location>
</feature>
<evidence type="ECO:0000313" key="7">
    <source>
        <dbReference type="EMBL" id="MBW4659241.1"/>
    </source>
</evidence>
<evidence type="ECO:0000313" key="8">
    <source>
        <dbReference type="Proteomes" id="UP000757435"/>
    </source>
</evidence>
<comment type="caution">
    <text evidence="7">The sequence shown here is derived from an EMBL/GenBank/DDBJ whole genome shotgun (WGS) entry which is preliminary data.</text>
</comment>
<protein>
    <submittedName>
        <fullName evidence="7">O-antigen ligase family protein</fullName>
    </submittedName>
</protein>
<dbReference type="EMBL" id="JAHHHD010000010">
    <property type="protein sequence ID" value="MBW4659241.1"/>
    <property type="molecule type" value="Genomic_DNA"/>
</dbReference>
<keyword evidence="7" id="KW-0436">Ligase</keyword>
<feature type="transmembrane region" description="Helical" evidence="5">
    <location>
        <begin position="65"/>
        <end position="87"/>
    </location>
</feature>
<evidence type="ECO:0000256" key="1">
    <source>
        <dbReference type="ARBA" id="ARBA00004141"/>
    </source>
</evidence>
<keyword evidence="2 5" id="KW-0812">Transmembrane</keyword>
<dbReference type="GO" id="GO:0016020">
    <property type="term" value="C:membrane"/>
    <property type="evidence" value="ECO:0007669"/>
    <property type="project" value="UniProtKB-SubCell"/>
</dbReference>
<feature type="transmembrane region" description="Helical" evidence="5">
    <location>
        <begin position="6"/>
        <end position="24"/>
    </location>
</feature>
<sequence length="440" mass="48934">MKQIILNPGIFLTVAASAVVYFLLAINLSKSRRVRAFLHISFTAITLIAIPGTDIFPINRLHPKWLIFPSLNTMILLAIYASVAIIVNSRFKHLLGEFLSLLSKDIFLGFLMVFLLFSGSWSAVPEISFRYSVGLVFASALAAHIGRTYSWKQLSVFLRFGNAFVAFFGLLFSIFIPSIGVNEKGWKGLLIHPNILAAFLALTIAIWFLDAIQNPRDRKLSIPIILGLFFVLIKTNSTGGLLVTAILLSLVSVMSFFKKFFKSVPFRPAFAGFVVFIVASLIISLLAFENIETVFAAFGKDLTFTGRADFWAQIIGYVQEKPLLGYGHRGFWLEPGGPASFVRTNSGFRPVEAHNGFLELTLDLGITGLILFLLSFGRSTYLAFRFALQSSSLDGLIPLLIMIFLMSSNTVESRLLTVDYIWFYYILSAAKLNTNSLHTS</sequence>
<feature type="transmembrane region" description="Helical" evidence="5">
    <location>
        <begin position="157"/>
        <end position="179"/>
    </location>
</feature>
<gene>
    <name evidence="7" type="ORF">KME15_11240</name>
</gene>
<reference evidence="7" key="1">
    <citation type="submission" date="2021-05" db="EMBL/GenBank/DDBJ databases">
        <authorList>
            <person name="Pietrasiak N."/>
            <person name="Ward R."/>
            <person name="Stajich J.E."/>
            <person name="Kurbessoian T."/>
        </authorList>
    </citation>
    <scope>NUCLEOTIDE SEQUENCE</scope>
    <source>
        <strain evidence="7">UHER 2000/2452</strain>
    </source>
</reference>
<dbReference type="Proteomes" id="UP000757435">
    <property type="component" value="Unassembled WGS sequence"/>
</dbReference>
<name>A0A951UM53_9CYAN</name>
<evidence type="ECO:0000256" key="4">
    <source>
        <dbReference type="ARBA" id="ARBA00023136"/>
    </source>
</evidence>
<organism evidence="7 8">
    <name type="scientific">Drouetiella hepatica Uher 2000/2452</name>
    <dbReference type="NCBI Taxonomy" id="904376"/>
    <lineage>
        <taxon>Bacteria</taxon>
        <taxon>Bacillati</taxon>
        <taxon>Cyanobacteriota</taxon>
        <taxon>Cyanophyceae</taxon>
        <taxon>Oculatellales</taxon>
        <taxon>Oculatellaceae</taxon>
        <taxon>Drouetiella</taxon>
    </lineage>
</organism>
<dbReference type="AlphaFoldDB" id="A0A951UM53"/>
<dbReference type="GO" id="GO:0016874">
    <property type="term" value="F:ligase activity"/>
    <property type="evidence" value="ECO:0007669"/>
    <property type="project" value="UniProtKB-KW"/>
</dbReference>
<feature type="transmembrane region" description="Helical" evidence="5">
    <location>
        <begin position="36"/>
        <end position="53"/>
    </location>
</feature>
<feature type="transmembrane region" description="Helical" evidence="5">
    <location>
        <begin position="99"/>
        <end position="121"/>
    </location>
</feature>
<accession>A0A951UM53</accession>
<comment type="subcellular location">
    <subcellularLocation>
        <location evidence="1">Membrane</location>
        <topology evidence="1">Multi-pass membrane protein</topology>
    </subcellularLocation>
</comment>
<feature type="transmembrane region" description="Helical" evidence="5">
    <location>
        <begin position="357"/>
        <end position="376"/>
    </location>
</feature>
<dbReference type="InterPro" id="IPR007016">
    <property type="entry name" value="O-antigen_ligase-rel_domated"/>
</dbReference>
<dbReference type="PANTHER" id="PTHR37422:SF13">
    <property type="entry name" value="LIPOPOLYSACCHARIDE BIOSYNTHESIS PROTEIN PA4999-RELATED"/>
    <property type="match status" value="1"/>
</dbReference>
<dbReference type="InterPro" id="IPR051533">
    <property type="entry name" value="WaaL-like"/>
</dbReference>
<keyword evidence="3 5" id="KW-1133">Transmembrane helix</keyword>